<sequence length="525" mass="58080">MTQGLLVGRRQLLAGAGALATIAFVPTTASAADRVVEYPFTLGVSSGDPLPDGVVLWTRLAPRPLEPTGGMTPRSVPVRWQVSETDTFRRPVRQGVDLAKAEDAHTVHADVRGLKPHRWYYYRFIVGDHVSPIGRTRTAPAPGTTPAISFSFASCSHYEQGYFTAYRHLASENPDVVFHLGDYIYEGRTNPNAVRQHVGPEIVTLEDYRRRHALYRTDPDLQAAHLVAPWIVTWDDHEVDNNYAGLTPENQDPAQGNGSSADFARRRSAAYKAYWEHMPLRADRRATGPDLPLYRGFGYGDTARFSVLDTRQFRTDQPCNDTFPATCGDDFDPSATILGEAQTTWLERQLGESTAVWNVVPQQVLFANLDLEAGGAVPGDNRDAGLTDSWDGYRVSRQRLMDYVVDRQVDNFVVLTGDIHAHFMADLRQNFEDESAPVIGTELVCTSITSGGNGTDQSAYFAAVLPENPHLRYNSNRRGYVSCRVDRDNYRADYRILDQVSTPGAPLRTGASFVIEAGSQGAQPA</sequence>
<gene>
    <name evidence="5" type="ORF">SAMN04488563_1838</name>
</gene>
<dbReference type="InterPro" id="IPR029052">
    <property type="entry name" value="Metallo-depent_PP-like"/>
</dbReference>
<reference evidence="6" key="1">
    <citation type="submission" date="2016-10" db="EMBL/GenBank/DDBJ databases">
        <authorList>
            <person name="Varghese N."/>
            <person name="Submissions S."/>
        </authorList>
    </citation>
    <scope>NUCLEOTIDE SEQUENCE [LARGE SCALE GENOMIC DNA]</scope>
    <source>
        <strain evidence="6">DSM 45079</strain>
    </source>
</reference>
<name>A0A1H2IM48_9ACTN</name>
<dbReference type="InterPro" id="IPR052900">
    <property type="entry name" value="Phospholipid_Metab_Enz"/>
</dbReference>
<dbReference type="Pfam" id="PF16655">
    <property type="entry name" value="PhoD_N"/>
    <property type="match status" value="1"/>
</dbReference>
<proteinExistence type="predicted"/>
<organism evidence="5 6">
    <name type="scientific">Jiangella alkaliphila</name>
    <dbReference type="NCBI Taxonomy" id="419479"/>
    <lineage>
        <taxon>Bacteria</taxon>
        <taxon>Bacillati</taxon>
        <taxon>Actinomycetota</taxon>
        <taxon>Actinomycetes</taxon>
        <taxon>Jiangellales</taxon>
        <taxon>Jiangellaceae</taxon>
        <taxon>Jiangella</taxon>
    </lineage>
</organism>
<dbReference type="STRING" id="419479.SAMN04488563_1838"/>
<feature type="domain" description="PhoD-like phosphatase metallophosphatase" evidence="3">
    <location>
        <begin position="150"/>
        <end position="494"/>
    </location>
</feature>
<accession>A0A1H2IM48</accession>
<feature type="chain" id="PRO_5009276793" evidence="2">
    <location>
        <begin position="32"/>
        <end position="525"/>
    </location>
</feature>
<feature type="signal peptide" evidence="2">
    <location>
        <begin position="1"/>
        <end position="31"/>
    </location>
</feature>
<dbReference type="InterPro" id="IPR038607">
    <property type="entry name" value="PhoD-like_sf"/>
</dbReference>
<feature type="region of interest" description="Disordered" evidence="1">
    <location>
        <begin position="242"/>
        <end position="262"/>
    </location>
</feature>
<dbReference type="AlphaFoldDB" id="A0A1H2IM48"/>
<evidence type="ECO:0000259" key="4">
    <source>
        <dbReference type="Pfam" id="PF16655"/>
    </source>
</evidence>
<feature type="compositionally biased region" description="Polar residues" evidence="1">
    <location>
        <begin position="248"/>
        <end position="258"/>
    </location>
</feature>
<dbReference type="RefSeq" id="WP_046770204.1">
    <property type="nucleotide sequence ID" value="NZ_LBMC01000019.1"/>
</dbReference>
<dbReference type="OrthoDB" id="327733at2"/>
<dbReference type="PANTHER" id="PTHR43606">
    <property type="entry name" value="PHOSPHATASE, PUTATIVE (AFU_ORTHOLOGUE AFUA_6G08710)-RELATED"/>
    <property type="match status" value="1"/>
</dbReference>
<dbReference type="PANTHER" id="PTHR43606:SF2">
    <property type="entry name" value="ALKALINE PHOSPHATASE FAMILY PROTEIN (AFU_ORTHOLOGUE AFUA_5G03860)"/>
    <property type="match status" value="1"/>
</dbReference>
<evidence type="ECO:0000313" key="5">
    <source>
        <dbReference type="EMBL" id="SDU45122.1"/>
    </source>
</evidence>
<dbReference type="EMBL" id="LT629791">
    <property type="protein sequence ID" value="SDU45122.1"/>
    <property type="molecule type" value="Genomic_DNA"/>
</dbReference>
<evidence type="ECO:0000313" key="6">
    <source>
        <dbReference type="Proteomes" id="UP000182977"/>
    </source>
</evidence>
<dbReference type="Gene3D" id="2.60.40.380">
    <property type="entry name" value="Purple acid phosphatase-like, N-terminal"/>
    <property type="match status" value="1"/>
</dbReference>
<dbReference type="InterPro" id="IPR032093">
    <property type="entry name" value="PhoD_N"/>
</dbReference>
<dbReference type="InterPro" id="IPR018946">
    <property type="entry name" value="PhoD-like_MPP"/>
</dbReference>
<dbReference type="SUPFAM" id="SSF56300">
    <property type="entry name" value="Metallo-dependent phosphatases"/>
    <property type="match status" value="1"/>
</dbReference>
<dbReference type="Proteomes" id="UP000182977">
    <property type="component" value="Chromosome I"/>
</dbReference>
<dbReference type="PROSITE" id="PS51318">
    <property type="entry name" value="TAT"/>
    <property type="match status" value="1"/>
</dbReference>
<dbReference type="InterPro" id="IPR006311">
    <property type="entry name" value="TAT_signal"/>
</dbReference>
<evidence type="ECO:0000256" key="1">
    <source>
        <dbReference type="SAM" id="MobiDB-lite"/>
    </source>
</evidence>
<keyword evidence="2" id="KW-0732">Signal</keyword>
<dbReference type="Pfam" id="PF09423">
    <property type="entry name" value="PhoD"/>
    <property type="match status" value="1"/>
</dbReference>
<dbReference type="Gene3D" id="3.60.21.70">
    <property type="entry name" value="PhoD-like phosphatase"/>
    <property type="match status" value="1"/>
</dbReference>
<keyword evidence="6" id="KW-1185">Reference proteome</keyword>
<protein>
    <submittedName>
        <fullName evidence="5">Alkaline phosphatase D</fullName>
    </submittedName>
</protein>
<dbReference type="CDD" id="cd07389">
    <property type="entry name" value="MPP_PhoD"/>
    <property type="match status" value="1"/>
</dbReference>
<feature type="domain" description="Phospholipase D N-terminal" evidence="4">
    <location>
        <begin position="42"/>
        <end position="138"/>
    </location>
</feature>
<evidence type="ECO:0000259" key="3">
    <source>
        <dbReference type="Pfam" id="PF09423"/>
    </source>
</evidence>
<evidence type="ECO:0000256" key="2">
    <source>
        <dbReference type="SAM" id="SignalP"/>
    </source>
</evidence>